<evidence type="ECO:0000256" key="4">
    <source>
        <dbReference type="ARBA" id="ARBA00023033"/>
    </source>
</evidence>
<dbReference type="EMBL" id="DSIY01000006">
    <property type="protein sequence ID" value="HEG89880.1"/>
    <property type="molecule type" value="Genomic_DNA"/>
</dbReference>
<evidence type="ECO:0000256" key="3">
    <source>
        <dbReference type="ARBA" id="ARBA00023002"/>
    </source>
</evidence>
<dbReference type="PANTHER" id="PTHR42847">
    <property type="entry name" value="ALKANESULFONATE MONOOXYGENASE"/>
    <property type="match status" value="1"/>
</dbReference>
<evidence type="ECO:0000259" key="5">
    <source>
        <dbReference type="Pfam" id="PF00296"/>
    </source>
</evidence>
<dbReference type="InterPro" id="IPR011251">
    <property type="entry name" value="Luciferase-like_dom"/>
</dbReference>
<dbReference type="Pfam" id="PF00296">
    <property type="entry name" value="Bac_luciferase"/>
    <property type="match status" value="1"/>
</dbReference>
<dbReference type="GO" id="GO:0046306">
    <property type="term" value="P:alkanesulfonate catabolic process"/>
    <property type="evidence" value="ECO:0007669"/>
    <property type="project" value="TreeGrafter"/>
</dbReference>
<protein>
    <submittedName>
        <fullName evidence="6">LLM class flavin-dependent oxidoreductase</fullName>
    </submittedName>
</protein>
<dbReference type="PANTHER" id="PTHR42847:SF4">
    <property type="entry name" value="ALKANESULFONATE MONOOXYGENASE-RELATED"/>
    <property type="match status" value="1"/>
</dbReference>
<gene>
    <name evidence="6" type="ORF">ENP34_00300</name>
</gene>
<dbReference type="GO" id="GO:0008726">
    <property type="term" value="F:alkanesulfonate monooxygenase activity"/>
    <property type="evidence" value="ECO:0007669"/>
    <property type="project" value="TreeGrafter"/>
</dbReference>
<evidence type="ECO:0000256" key="1">
    <source>
        <dbReference type="ARBA" id="ARBA00022630"/>
    </source>
</evidence>
<reference evidence="6" key="1">
    <citation type="journal article" date="2020" name="mSystems">
        <title>Genome- and Community-Level Interaction Insights into Carbon Utilization and Element Cycling Functions of Hydrothermarchaeota in Hydrothermal Sediment.</title>
        <authorList>
            <person name="Zhou Z."/>
            <person name="Liu Y."/>
            <person name="Xu W."/>
            <person name="Pan J."/>
            <person name="Luo Z.H."/>
            <person name="Li M."/>
        </authorList>
    </citation>
    <scope>NUCLEOTIDE SEQUENCE [LARGE SCALE GENOMIC DNA]</scope>
    <source>
        <strain evidence="6">SpSt-210</strain>
    </source>
</reference>
<keyword evidence="3" id="KW-0560">Oxidoreductase</keyword>
<organism evidence="6">
    <name type="scientific">Thermorudis peleae</name>
    <dbReference type="NCBI Taxonomy" id="1382356"/>
    <lineage>
        <taxon>Bacteria</taxon>
        <taxon>Pseudomonadati</taxon>
        <taxon>Thermomicrobiota</taxon>
        <taxon>Thermomicrobia</taxon>
        <taxon>Thermomicrobia incertae sedis</taxon>
        <taxon>Thermorudis</taxon>
    </lineage>
</organism>
<dbReference type="InterPro" id="IPR050172">
    <property type="entry name" value="SsuD_RutA_monooxygenase"/>
</dbReference>
<sequence length="329" mass="36644">MARSKVRFGLTLSNRGVITGAATSEDLYSLARLADQEPAWDSVWVGDSILAKPRLDALVLLGALAAITERVKLGPACMASTPLRDALLLAYQWASLDFLSGGRTIFVACQGQPGPGGGQFEEEFAAFRIDPSSRMRRMEETIEILRLTSSQENVSYHGEYNSFDGVTILPRPVQQPIPIWVTANPPVDKPKMRERALRRVARLGDGWMTTMNTPESFAANLQAIEQYAREEGRELGPDFEACLYYNINVNADREAAFQEAKRYLDAYYGVDYDRALVERWVALGTPEECIEQIRAFVEAGATTITLRLASHDQQGQFERVTREVLPAFA</sequence>
<evidence type="ECO:0000313" key="6">
    <source>
        <dbReference type="EMBL" id="HEG89880.1"/>
    </source>
</evidence>
<comment type="caution">
    <text evidence="6">The sequence shown here is derived from an EMBL/GenBank/DDBJ whole genome shotgun (WGS) entry which is preliminary data.</text>
</comment>
<feature type="domain" description="Luciferase-like" evidence="5">
    <location>
        <begin position="21"/>
        <end position="302"/>
    </location>
</feature>
<dbReference type="Gene3D" id="3.20.20.30">
    <property type="entry name" value="Luciferase-like domain"/>
    <property type="match status" value="1"/>
</dbReference>
<keyword evidence="4" id="KW-0503">Monooxygenase</keyword>
<proteinExistence type="predicted"/>
<accession>A0A831T7Y2</accession>
<keyword evidence="1" id="KW-0285">Flavoprotein</keyword>
<dbReference type="AlphaFoldDB" id="A0A831T7Y2"/>
<name>A0A831T7Y2_9BACT</name>
<dbReference type="SUPFAM" id="SSF51679">
    <property type="entry name" value="Bacterial luciferase-like"/>
    <property type="match status" value="1"/>
</dbReference>
<evidence type="ECO:0000256" key="2">
    <source>
        <dbReference type="ARBA" id="ARBA00022643"/>
    </source>
</evidence>
<keyword evidence="2" id="KW-0288">FMN</keyword>
<dbReference type="InterPro" id="IPR036661">
    <property type="entry name" value="Luciferase-like_sf"/>
</dbReference>